<dbReference type="Proteomes" id="UP000304941">
    <property type="component" value="Unassembled WGS sequence"/>
</dbReference>
<dbReference type="EMBL" id="VBVZ01000171">
    <property type="protein sequence ID" value="TLG91348.1"/>
    <property type="molecule type" value="Genomic_DNA"/>
</dbReference>
<comment type="caution">
    <text evidence="1">The sequence shown here is derived from an EMBL/GenBank/DDBJ whole genome shotgun (WGS) entry which is preliminary data.</text>
</comment>
<sequence>MSSTSVVEQRENMPAQLNESATILSVIQRAAADPACDIEKMERLMAMHERMQAKTAETDFNAALSRVQGEMGRIAADATNSQTRSQYATYGKLDSSLRPKYTKEGFSLSFGTEPAPDGMVGMVCFVSHIGGHTREYRAHVPSDGKGAKGGDVMTKTHAFGSGTSYGMRYLLKMIFNVAIGEEDDDGNGAGGDDFRNAILDDLTSRVSDATDKDSLQEAWQHGLKVLHAAKDSVGAEELRGAVNKRKAELESAS</sequence>
<evidence type="ECO:0000313" key="1">
    <source>
        <dbReference type="EMBL" id="TLG91348.1"/>
    </source>
</evidence>
<dbReference type="GO" id="GO:0003677">
    <property type="term" value="F:DNA binding"/>
    <property type="evidence" value="ECO:0007669"/>
    <property type="project" value="UniProtKB-KW"/>
</dbReference>
<dbReference type="Pfam" id="PF04404">
    <property type="entry name" value="ERF"/>
    <property type="match status" value="1"/>
</dbReference>
<keyword evidence="2" id="KW-1185">Reference proteome</keyword>
<gene>
    <name evidence="1" type="ORF">FEM54_13495</name>
</gene>
<dbReference type="InterPro" id="IPR007499">
    <property type="entry name" value="ERF_bacteria_virus"/>
</dbReference>
<proteinExistence type="predicted"/>
<keyword evidence="1" id="KW-0238">DNA-binding</keyword>
<protein>
    <submittedName>
        <fullName evidence="1">Single-stranded DNA-binding protein</fullName>
    </submittedName>
</protein>
<dbReference type="RefSeq" id="WP_138451349.1">
    <property type="nucleotide sequence ID" value="NZ_VBVZ01000171.1"/>
</dbReference>
<evidence type="ECO:0000313" key="2">
    <source>
        <dbReference type="Proteomes" id="UP000304941"/>
    </source>
</evidence>
<reference evidence="1 2" key="1">
    <citation type="submission" date="2019-05" db="EMBL/GenBank/DDBJ databases">
        <title>Pseudomonas edaphica sp. nov., isolated from rhizospheric soil of Cistus ladanifer L. in Spain.</title>
        <authorList>
            <person name="Peix A."/>
        </authorList>
    </citation>
    <scope>NUCLEOTIDE SEQUENCE [LARGE SCALE GENOMIC DNA]</scope>
    <source>
        <strain evidence="1 2">RD25</strain>
    </source>
</reference>
<accession>A0ABY2U4T7</accession>
<organism evidence="1 2">
    <name type="scientific">Pseudomonas edaphica</name>
    <dbReference type="NCBI Taxonomy" id="2006980"/>
    <lineage>
        <taxon>Bacteria</taxon>
        <taxon>Pseudomonadati</taxon>
        <taxon>Pseudomonadota</taxon>
        <taxon>Gammaproteobacteria</taxon>
        <taxon>Pseudomonadales</taxon>
        <taxon>Pseudomonadaceae</taxon>
        <taxon>Pseudomonas</taxon>
    </lineage>
</organism>
<name>A0ABY2U4T7_9PSED</name>